<comment type="caution">
    <text evidence="1">The sequence shown here is derived from an EMBL/GenBank/DDBJ whole genome shotgun (WGS) entry which is preliminary data.</text>
</comment>
<gene>
    <name evidence="1" type="ORF">IQ260_11245</name>
</gene>
<dbReference type="EMBL" id="JADEXP010000083">
    <property type="protein sequence ID" value="MBE9067232.1"/>
    <property type="molecule type" value="Genomic_DNA"/>
</dbReference>
<accession>A0A928X2H4</accession>
<proteinExistence type="predicted"/>
<dbReference type="AlphaFoldDB" id="A0A928X2H4"/>
<sequence>MLNVIRYSQITGLVAIDSATAEYLGEIQEVWTNDAGNIVYLSCPRGYIPLLQIAGVSTKAVSTYGHLTLSPPSGLHRLHRLPVQSTFNKANAWIEDFLFDWHTGEIAAYILSGDITGAMTLQRFATGETAPSPPHTVLAPDDIKTITVDAIVLETGAPDRLRNETEGLKDFLSEKSSPVRQLVHELSDRLHDLVSPHDQPEVVRVKIKTVGDEMAASGEHDHHALKEAVDFLHDQWESLQQQIHRASDRAQGALESAWKHFTGKPS</sequence>
<dbReference type="RefSeq" id="WP_193993199.1">
    <property type="nucleotide sequence ID" value="NZ_JADEXP010000083.1"/>
</dbReference>
<keyword evidence="2" id="KW-1185">Reference proteome</keyword>
<dbReference type="Proteomes" id="UP000615026">
    <property type="component" value="Unassembled WGS sequence"/>
</dbReference>
<name>A0A928X2H4_LEPEC</name>
<reference evidence="1" key="1">
    <citation type="submission" date="2020-10" db="EMBL/GenBank/DDBJ databases">
        <authorList>
            <person name="Castelo-Branco R."/>
            <person name="Eusebio N."/>
            <person name="Adriana R."/>
            <person name="Vieira A."/>
            <person name="Brugerolle De Fraissinette N."/>
            <person name="Rezende De Castro R."/>
            <person name="Schneider M.P."/>
            <person name="Vasconcelos V."/>
            <person name="Leao P.N."/>
        </authorList>
    </citation>
    <scope>NUCLEOTIDE SEQUENCE</scope>
    <source>
        <strain evidence="1">LEGE 11479</strain>
    </source>
</reference>
<protein>
    <submittedName>
        <fullName evidence="1">Photosystem reaction center subunit H</fullName>
    </submittedName>
</protein>
<evidence type="ECO:0000313" key="2">
    <source>
        <dbReference type="Proteomes" id="UP000615026"/>
    </source>
</evidence>
<evidence type="ECO:0000313" key="1">
    <source>
        <dbReference type="EMBL" id="MBE9067232.1"/>
    </source>
</evidence>
<organism evidence="1 2">
    <name type="scientific">Leptolyngbya cf. ectocarpi LEGE 11479</name>
    <dbReference type="NCBI Taxonomy" id="1828722"/>
    <lineage>
        <taxon>Bacteria</taxon>
        <taxon>Bacillati</taxon>
        <taxon>Cyanobacteriota</taxon>
        <taxon>Cyanophyceae</taxon>
        <taxon>Leptolyngbyales</taxon>
        <taxon>Leptolyngbyaceae</taxon>
        <taxon>Leptolyngbya group</taxon>
        <taxon>Leptolyngbya</taxon>
    </lineage>
</organism>